<name>A0AA35S1H2_GEOBA</name>
<evidence type="ECO:0000313" key="2">
    <source>
        <dbReference type="Proteomes" id="UP001174909"/>
    </source>
</evidence>
<comment type="caution">
    <text evidence="1">The sequence shown here is derived from an EMBL/GenBank/DDBJ whole genome shotgun (WGS) entry which is preliminary data.</text>
</comment>
<accession>A0AA35S1H2</accession>
<dbReference type="AlphaFoldDB" id="A0AA35S1H2"/>
<reference evidence="1" key="1">
    <citation type="submission" date="2023-03" db="EMBL/GenBank/DDBJ databases">
        <authorList>
            <person name="Steffen K."/>
            <person name="Cardenas P."/>
        </authorList>
    </citation>
    <scope>NUCLEOTIDE SEQUENCE</scope>
</reference>
<organism evidence="1 2">
    <name type="scientific">Geodia barretti</name>
    <name type="common">Barrett's horny sponge</name>
    <dbReference type="NCBI Taxonomy" id="519541"/>
    <lineage>
        <taxon>Eukaryota</taxon>
        <taxon>Metazoa</taxon>
        <taxon>Porifera</taxon>
        <taxon>Demospongiae</taxon>
        <taxon>Heteroscleromorpha</taxon>
        <taxon>Tetractinellida</taxon>
        <taxon>Astrophorina</taxon>
        <taxon>Geodiidae</taxon>
        <taxon>Geodia</taxon>
    </lineage>
</organism>
<dbReference type="EMBL" id="CASHTH010001817">
    <property type="protein sequence ID" value="CAI8020312.1"/>
    <property type="molecule type" value="Genomic_DNA"/>
</dbReference>
<protein>
    <submittedName>
        <fullName evidence="1">Uncharacterized protein</fullName>
    </submittedName>
</protein>
<dbReference type="Proteomes" id="UP001174909">
    <property type="component" value="Unassembled WGS sequence"/>
</dbReference>
<evidence type="ECO:0000313" key="1">
    <source>
        <dbReference type="EMBL" id="CAI8020312.1"/>
    </source>
</evidence>
<gene>
    <name evidence="1" type="ORF">GBAR_LOCUS12149</name>
</gene>
<feature type="non-terminal residue" evidence="1">
    <location>
        <position position="86"/>
    </location>
</feature>
<keyword evidence="2" id="KW-1185">Reference proteome</keyword>
<sequence length="86" mass="9650">MIIVRSTRVIPIIGPDTKGRAQHKGNAFPKESTTTKQSCRSRCKNQDNQCGCYIHIDYNTGESGLVYRGYVRENKGNMLVAIKTCK</sequence>
<proteinExistence type="predicted"/>